<accession>A0ACB7Z4P3</accession>
<dbReference type="EMBL" id="CM037154">
    <property type="protein sequence ID" value="KAH7860908.1"/>
    <property type="molecule type" value="Genomic_DNA"/>
</dbReference>
<keyword evidence="2" id="KW-1185">Reference proteome</keyword>
<reference evidence="1 2" key="1">
    <citation type="journal article" date="2021" name="Hortic Res">
        <title>High-quality reference genome and annotation aids understanding of berry development for evergreen blueberry (Vaccinium darrowii).</title>
        <authorList>
            <person name="Yu J."/>
            <person name="Hulse-Kemp A.M."/>
            <person name="Babiker E."/>
            <person name="Staton M."/>
        </authorList>
    </citation>
    <scope>NUCLEOTIDE SEQUENCE [LARGE SCALE GENOMIC DNA]</scope>
    <source>
        <strain evidence="2">cv. NJ 8807/NJ 8810</strain>
        <tissue evidence="1">Young leaf</tissue>
    </source>
</reference>
<evidence type="ECO:0000313" key="2">
    <source>
        <dbReference type="Proteomes" id="UP000828048"/>
    </source>
</evidence>
<evidence type="ECO:0000313" key="1">
    <source>
        <dbReference type="EMBL" id="KAH7860908.1"/>
    </source>
</evidence>
<protein>
    <submittedName>
        <fullName evidence="1">Uncharacterized protein</fullName>
    </submittedName>
</protein>
<organism evidence="1 2">
    <name type="scientific">Vaccinium darrowii</name>
    <dbReference type="NCBI Taxonomy" id="229202"/>
    <lineage>
        <taxon>Eukaryota</taxon>
        <taxon>Viridiplantae</taxon>
        <taxon>Streptophyta</taxon>
        <taxon>Embryophyta</taxon>
        <taxon>Tracheophyta</taxon>
        <taxon>Spermatophyta</taxon>
        <taxon>Magnoliopsida</taxon>
        <taxon>eudicotyledons</taxon>
        <taxon>Gunneridae</taxon>
        <taxon>Pentapetalae</taxon>
        <taxon>asterids</taxon>
        <taxon>Ericales</taxon>
        <taxon>Ericaceae</taxon>
        <taxon>Vaccinioideae</taxon>
        <taxon>Vaccinieae</taxon>
        <taxon>Vaccinium</taxon>
    </lineage>
</organism>
<comment type="caution">
    <text evidence="1">The sequence shown here is derived from an EMBL/GenBank/DDBJ whole genome shotgun (WGS) entry which is preliminary data.</text>
</comment>
<gene>
    <name evidence="1" type="ORF">Vadar_019398</name>
</gene>
<dbReference type="Proteomes" id="UP000828048">
    <property type="component" value="Chromosome 4"/>
</dbReference>
<name>A0ACB7Z4P3_9ERIC</name>
<sequence length="358" mass="40225">MLNVLVEKVPKFIQLRDEDGETPLHCATSKGYYEEVQYLLEKSSECVLERNDNGLLPVHIASGKGHLDILRKLLQHCPDWRELLTNEGENILHVASRNGKRNVVDYILTTHEHEKLLNERDDRGNTPLHLAAKHWNPKVVSSLTWDKRINLELVNSDGMTALDVAEESMDMRPSFRKPGMENYKDRINTLLLVATLVATVTYAAGFTMPGGYDNSDPNQGMAIILNKSKFQMFVICNTIAMYTSLIVAVSLIWAQLGDLNLILTSLRFALPLLGLALSMMSLAFMAGVYLVVSKLTWFANAVLIMGIVSLSFLLALFIPLFFPNTTSTSPVTLRISYYIFCLMILATGSYREDEEECN</sequence>
<proteinExistence type="predicted"/>